<dbReference type="CDD" id="cd00090">
    <property type="entry name" value="HTH_ARSR"/>
    <property type="match status" value="1"/>
</dbReference>
<sequence length="116" mass="13040">MSRDIELHIGGSFGDIAKRVSDAWHRAEKGEAVSEEHLTFVTWDAFSSTMTGKRLELLRYLHKHPQASVAALARALGRDYRRVHEDVEILGRAGLIEQDETGLHAGYDEIRTVISL</sequence>
<dbReference type="STRING" id="464029.SAMN02982989_2323"/>
<accession>A0A1X7F4T4</accession>
<dbReference type="EMBL" id="FXAF01000006">
    <property type="protein sequence ID" value="SMF45908.1"/>
    <property type="molecule type" value="Genomic_DNA"/>
</dbReference>
<dbReference type="Gene3D" id="1.10.10.10">
    <property type="entry name" value="Winged helix-like DNA-binding domain superfamily/Winged helix DNA-binding domain"/>
    <property type="match status" value="1"/>
</dbReference>
<dbReference type="Proteomes" id="UP000192903">
    <property type="component" value="Unassembled WGS sequence"/>
</dbReference>
<reference evidence="2" key="1">
    <citation type="submission" date="2017-04" db="EMBL/GenBank/DDBJ databases">
        <authorList>
            <person name="Varghese N."/>
            <person name="Submissions S."/>
        </authorList>
    </citation>
    <scope>NUCLEOTIDE SEQUENCE [LARGE SCALE GENOMIC DNA]</scope>
    <source>
        <strain evidence="2">B4P</strain>
    </source>
</reference>
<dbReference type="SUPFAM" id="SSF46785">
    <property type="entry name" value="Winged helix' DNA-binding domain"/>
    <property type="match status" value="1"/>
</dbReference>
<evidence type="ECO:0000313" key="2">
    <source>
        <dbReference type="Proteomes" id="UP000192903"/>
    </source>
</evidence>
<keyword evidence="2" id="KW-1185">Reference proteome</keyword>
<dbReference type="AlphaFoldDB" id="A0A1X7F4T4"/>
<dbReference type="InterPro" id="IPR036388">
    <property type="entry name" value="WH-like_DNA-bd_sf"/>
</dbReference>
<dbReference type="GO" id="GO:0006355">
    <property type="term" value="P:regulation of DNA-templated transcription"/>
    <property type="evidence" value="ECO:0007669"/>
    <property type="project" value="UniProtKB-ARBA"/>
</dbReference>
<name>A0A1X7F4T4_9HYPH</name>
<dbReference type="Pfam" id="PF25212">
    <property type="entry name" value="HVO_A0114"/>
    <property type="match status" value="1"/>
</dbReference>
<dbReference type="OrthoDB" id="7471569at2"/>
<organism evidence="1 2">
    <name type="scientific">Xaviernesmea oryzae</name>
    <dbReference type="NCBI Taxonomy" id="464029"/>
    <lineage>
        <taxon>Bacteria</taxon>
        <taxon>Pseudomonadati</taxon>
        <taxon>Pseudomonadota</taxon>
        <taxon>Alphaproteobacteria</taxon>
        <taxon>Hyphomicrobiales</taxon>
        <taxon>Rhizobiaceae</taxon>
        <taxon>Rhizobium/Agrobacterium group</taxon>
        <taxon>Xaviernesmea</taxon>
    </lineage>
</organism>
<dbReference type="InterPro" id="IPR036390">
    <property type="entry name" value="WH_DNA-bd_sf"/>
</dbReference>
<gene>
    <name evidence="1" type="ORF">SAMN02982989_2323</name>
</gene>
<dbReference type="InterPro" id="IPR011991">
    <property type="entry name" value="ArsR-like_HTH"/>
</dbReference>
<proteinExistence type="predicted"/>
<protein>
    <submittedName>
        <fullName evidence="1">Predicted transcriptional regulator</fullName>
    </submittedName>
</protein>
<dbReference type="RefSeq" id="WP_085422525.1">
    <property type="nucleotide sequence ID" value="NZ_FXAF01000006.1"/>
</dbReference>
<evidence type="ECO:0000313" key="1">
    <source>
        <dbReference type="EMBL" id="SMF45908.1"/>
    </source>
</evidence>